<gene>
    <name evidence="2" type="ORF">CGW93_05015</name>
</gene>
<feature type="non-terminal residue" evidence="2">
    <location>
        <position position="170"/>
    </location>
</feature>
<accession>A0A257LSZ1</accession>
<name>A0A257LSZ1_UNCW3</name>
<evidence type="ECO:0000313" key="3">
    <source>
        <dbReference type="Proteomes" id="UP000216312"/>
    </source>
</evidence>
<dbReference type="AlphaFoldDB" id="A0A257LSZ1"/>
<organism evidence="2 3">
    <name type="scientific">candidate division WOR-3 bacterium 4484_18</name>
    <dbReference type="NCBI Taxonomy" id="2020626"/>
    <lineage>
        <taxon>Bacteria</taxon>
        <taxon>Bacteria division WOR-3</taxon>
    </lineage>
</organism>
<evidence type="ECO:0000313" key="2">
    <source>
        <dbReference type="EMBL" id="OYV02540.1"/>
    </source>
</evidence>
<dbReference type="Pfam" id="PF13229">
    <property type="entry name" value="Beta_helix"/>
    <property type="match status" value="1"/>
</dbReference>
<dbReference type="Proteomes" id="UP000216312">
    <property type="component" value="Unassembled WGS sequence"/>
</dbReference>
<evidence type="ECO:0000259" key="1">
    <source>
        <dbReference type="Pfam" id="PF13229"/>
    </source>
</evidence>
<dbReference type="Gene3D" id="2.160.20.10">
    <property type="entry name" value="Single-stranded right-handed beta-helix, Pectin lyase-like"/>
    <property type="match status" value="1"/>
</dbReference>
<protein>
    <recommendedName>
        <fullName evidence="1">Right handed beta helix domain-containing protein</fullName>
    </recommendedName>
</protein>
<comment type="caution">
    <text evidence="2">The sequence shown here is derived from an EMBL/GenBank/DDBJ whole genome shotgun (WGS) entry which is preliminary data.</text>
</comment>
<proteinExistence type="predicted"/>
<dbReference type="InterPro" id="IPR011050">
    <property type="entry name" value="Pectin_lyase_fold/virulence"/>
</dbReference>
<feature type="domain" description="Right handed beta helix" evidence="1">
    <location>
        <begin position="60"/>
        <end position="159"/>
    </location>
</feature>
<dbReference type="SUPFAM" id="SSF51126">
    <property type="entry name" value="Pectin lyase-like"/>
    <property type="match status" value="1"/>
</dbReference>
<dbReference type="EMBL" id="NMUJ01000078">
    <property type="protein sequence ID" value="OYV02540.1"/>
    <property type="molecule type" value="Genomic_DNA"/>
</dbReference>
<dbReference type="InterPro" id="IPR012334">
    <property type="entry name" value="Pectin_lyas_fold"/>
</dbReference>
<dbReference type="InterPro" id="IPR039448">
    <property type="entry name" value="Beta_helix"/>
</dbReference>
<sequence>MRVYLLSIVLLMGSFLLEGRVIRVPSEYPTIQEGIDAANPGDTVLVAPGVYNESNITMGNGVYLLSEEGPETTIIDCGGGEGIEITGCDSLTVVDGFTIRNGVRPKGGGICIWGSKALIQNNIIEYNRGEWDPFSYGGGIAAYWHSKVTIRRNIIRYNYSYPPLSCGEGG</sequence>
<reference evidence="3" key="1">
    <citation type="submission" date="2017-07" db="EMBL/GenBank/DDBJ databases">
        <title>Novel pathways for hydrocarbon cycling and metabolic interdependencies in hydrothermal sediment communities.</title>
        <authorList>
            <person name="Dombrowski N."/>
            <person name="Seitz K."/>
            <person name="Teske A."/>
            <person name="Baker B."/>
        </authorList>
    </citation>
    <scope>NUCLEOTIDE SEQUENCE [LARGE SCALE GENOMIC DNA]</scope>
</reference>